<feature type="compositionally biased region" description="Polar residues" evidence="1">
    <location>
        <begin position="3258"/>
        <end position="3267"/>
    </location>
</feature>
<feature type="compositionally biased region" description="Basic and acidic residues" evidence="1">
    <location>
        <begin position="1013"/>
        <end position="1028"/>
    </location>
</feature>
<feature type="compositionally biased region" description="Basic and acidic residues" evidence="1">
    <location>
        <begin position="1780"/>
        <end position="1791"/>
    </location>
</feature>
<feature type="compositionally biased region" description="Polar residues" evidence="1">
    <location>
        <begin position="5498"/>
        <end position="5523"/>
    </location>
</feature>
<feature type="compositionally biased region" description="Low complexity" evidence="1">
    <location>
        <begin position="3866"/>
        <end position="3882"/>
    </location>
</feature>
<dbReference type="VEuPathDB" id="ToxoDB:TGCAST_264140"/>
<feature type="region of interest" description="Disordered" evidence="1">
    <location>
        <begin position="245"/>
        <end position="277"/>
    </location>
</feature>
<feature type="region of interest" description="Disordered" evidence="1">
    <location>
        <begin position="484"/>
        <end position="511"/>
    </location>
</feature>
<feature type="region of interest" description="Disordered" evidence="1">
    <location>
        <begin position="3143"/>
        <end position="3181"/>
    </location>
</feature>
<feature type="compositionally biased region" description="Basic and acidic residues" evidence="1">
    <location>
        <begin position="1853"/>
        <end position="1874"/>
    </location>
</feature>
<dbReference type="EMBL" id="AHIV02001156">
    <property type="protein sequence ID" value="RQX71045.1"/>
    <property type="molecule type" value="Genomic_DNA"/>
</dbReference>
<feature type="compositionally biased region" description="Polar residues" evidence="1">
    <location>
        <begin position="429"/>
        <end position="441"/>
    </location>
</feature>
<reference evidence="2 3" key="1">
    <citation type="submission" date="2017-10" db="EMBL/GenBank/DDBJ databases">
        <authorList>
            <person name="Sibley D."/>
            <person name="Venepally P."/>
            <person name="Karamycheva S."/>
            <person name="Hadjithomas M."/>
            <person name="Khan A."/>
            <person name="Brunk B."/>
            <person name="Roos D."/>
            <person name="Caler E."/>
            <person name="Lorenzi H."/>
        </authorList>
    </citation>
    <scope>NUCLEOTIDE SEQUENCE [LARGE SCALE GENOMIC DNA]</scope>
    <source>
        <strain evidence="2 3">CAST</strain>
    </source>
</reference>
<evidence type="ECO:0000256" key="1">
    <source>
        <dbReference type="SAM" id="MobiDB-lite"/>
    </source>
</evidence>
<feature type="compositionally biased region" description="Polar residues" evidence="1">
    <location>
        <begin position="1480"/>
        <end position="1492"/>
    </location>
</feature>
<proteinExistence type="predicted"/>
<name>A0A3R8G805_TOXGO</name>
<feature type="compositionally biased region" description="Polar residues" evidence="1">
    <location>
        <begin position="3237"/>
        <end position="3247"/>
    </location>
</feature>
<feature type="compositionally biased region" description="Gly residues" evidence="1">
    <location>
        <begin position="4040"/>
        <end position="4050"/>
    </location>
</feature>
<feature type="compositionally biased region" description="Polar residues" evidence="1">
    <location>
        <begin position="1320"/>
        <end position="1340"/>
    </location>
</feature>
<feature type="compositionally biased region" description="Basic and acidic residues" evidence="1">
    <location>
        <begin position="5844"/>
        <end position="5861"/>
    </location>
</feature>
<feature type="compositionally biased region" description="Polar residues" evidence="1">
    <location>
        <begin position="534"/>
        <end position="553"/>
    </location>
</feature>
<feature type="compositionally biased region" description="Polar residues" evidence="1">
    <location>
        <begin position="4585"/>
        <end position="4597"/>
    </location>
</feature>
<feature type="compositionally biased region" description="Basic and acidic residues" evidence="1">
    <location>
        <begin position="1504"/>
        <end position="1523"/>
    </location>
</feature>
<evidence type="ECO:0000313" key="3">
    <source>
        <dbReference type="Proteomes" id="UP000284452"/>
    </source>
</evidence>
<feature type="compositionally biased region" description="Basic and acidic residues" evidence="1">
    <location>
        <begin position="1900"/>
        <end position="1909"/>
    </location>
</feature>
<feature type="compositionally biased region" description="Low complexity" evidence="1">
    <location>
        <begin position="123"/>
        <end position="139"/>
    </location>
</feature>
<feature type="region of interest" description="Disordered" evidence="1">
    <location>
        <begin position="3866"/>
        <end position="3923"/>
    </location>
</feature>
<feature type="region of interest" description="Disordered" evidence="1">
    <location>
        <begin position="1"/>
        <end position="63"/>
    </location>
</feature>
<feature type="region of interest" description="Disordered" evidence="1">
    <location>
        <begin position="1207"/>
        <end position="1258"/>
    </location>
</feature>
<protein>
    <submittedName>
        <fullName evidence="2">Uncharacterized protein</fullName>
    </submittedName>
</protein>
<feature type="region of interest" description="Disordered" evidence="1">
    <location>
        <begin position="962"/>
        <end position="1042"/>
    </location>
</feature>
<feature type="region of interest" description="Disordered" evidence="1">
    <location>
        <begin position="3062"/>
        <end position="3120"/>
    </location>
</feature>
<feature type="compositionally biased region" description="Basic and acidic residues" evidence="1">
    <location>
        <begin position="2697"/>
        <end position="2716"/>
    </location>
</feature>
<feature type="region of interest" description="Disordered" evidence="1">
    <location>
        <begin position="2438"/>
        <end position="2493"/>
    </location>
</feature>
<feature type="compositionally biased region" description="Basic and acidic residues" evidence="1">
    <location>
        <begin position="3885"/>
        <end position="3898"/>
    </location>
</feature>
<feature type="compositionally biased region" description="Basic and acidic residues" evidence="1">
    <location>
        <begin position="3161"/>
        <end position="3174"/>
    </location>
</feature>
<feature type="compositionally biased region" description="Polar residues" evidence="1">
    <location>
        <begin position="5556"/>
        <end position="5570"/>
    </location>
</feature>
<feature type="compositionally biased region" description="Gly residues" evidence="1">
    <location>
        <begin position="3270"/>
        <end position="3280"/>
    </location>
</feature>
<feature type="region of interest" description="Disordered" evidence="1">
    <location>
        <begin position="5438"/>
        <end position="5621"/>
    </location>
</feature>
<feature type="region of interest" description="Disordered" evidence="1">
    <location>
        <begin position="2284"/>
        <end position="2417"/>
    </location>
</feature>
<feature type="region of interest" description="Disordered" evidence="1">
    <location>
        <begin position="778"/>
        <end position="825"/>
    </location>
</feature>
<comment type="caution">
    <text evidence="2">The sequence shown here is derived from an EMBL/GenBank/DDBJ whole genome shotgun (WGS) entry which is preliminary data.</text>
</comment>
<feature type="compositionally biased region" description="Basic and acidic residues" evidence="1">
    <location>
        <begin position="1569"/>
        <end position="1580"/>
    </location>
</feature>
<feature type="region of interest" description="Disordered" evidence="1">
    <location>
        <begin position="2666"/>
        <end position="2759"/>
    </location>
</feature>
<feature type="compositionally biased region" description="Low complexity" evidence="1">
    <location>
        <begin position="1357"/>
        <end position="1368"/>
    </location>
</feature>
<feature type="compositionally biased region" description="Polar residues" evidence="1">
    <location>
        <begin position="26"/>
        <end position="35"/>
    </location>
</feature>
<feature type="compositionally biased region" description="Polar residues" evidence="1">
    <location>
        <begin position="5643"/>
        <end position="5657"/>
    </location>
</feature>
<organism evidence="2 3">
    <name type="scientific">Toxoplasma gondii CAST</name>
    <dbReference type="NCBI Taxonomy" id="943122"/>
    <lineage>
        <taxon>Eukaryota</taxon>
        <taxon>Sar</taxon>
        <taxon>Alveolata</taxon>
        <taxon>Apicomplexa</taxon>
        <taxon>Conoidasida</taxon>
        <taxon>Coccidia</taxon>
        <taxon>Eucoccidiorida</taxon>
        <taxon>Eimeriorina</taxon>
        <taxon>Sarcocystidae</taxon>
        <taxon>Toxoplasma</taxon>
    </lineage>
</organism>
<feature type="compositionally biased region" description="Polar residues" evidence="1">
    <location>
        <begin position="3950"/>
        <end position="3961"/>
    </location>
</feature>
<feature type="region of interest" description="Disordered" evidence="1">
    <location>
        <begin position="534"/>
        <end position="646"/>
    </location>
</feature>
<feature type="region of interest" description="Disordered" evidence="1">
    <location>
        <begin position="3614"/>
        <end position="3633"/>
    </location>
</feature>
<feature type="compositionally biased region" description="Polar residues" evidence="1">
    <location>
        <begin position="2300"/>
        <end position="2309"/>
    </location>
</feature>
<feature type="compositionally biased region" description="Polar residues" evidence="1">
    <location>
        <begin position="3147"/>
        <end position="3159"/>
    </location>
</feature>
<feature type="compositionally biased region" description="Basic and acidic residues" evidence="1">
    <location>
        <begin position="581"/>
        <end position="603"/>
    </location>
</feature>
<feature type="compositionally biased region" description="Basic and acidic residues" evidence="1">
    <location>
        <begin position="2098"/>
        <end position="2113"/>
    </location>
</feature>
<feature type="compositionally biased region" description="Basic and acidic residues" evidence="1">
    <location>
        <begin position="5253"/>
        <end position="5264"/>
    </location>
</feature>
<feature type="compositionally biased region" description="Pro residues" evidence="1">
    <location>
        <begin position="1244"/>
        <end position="1258"/>
    </location>
</feature>
<feature type="region of interest" description="Disordered" evidence="1">
    <location>
        <begin position="1773"/>
        <end position="1793"/>
    </location>
</feature>
<feature type="region of interest" description="Disordered" evidence="1">
    <location>
        <begin position="4507"/>
        <end position="4531"/>
    </location>
</feature>
<feature type="region of interest" description="Disordered" evidence="1">
    <location>
        <begin position="96"/>
        <end position="205"/>
    </location>
</feature>
<feature type="region of interest" description="Disordered" evidence="1">
    <location>
        <begin position="4573"/>
        <end position="4597"/>
    </location>
</feature>
<feature type="region of interest" description="Disordered" evidence="1">
    <location>
        <begin position="2084"/>
        <end position="2113"/>
    </location>
</feature>
<feature type="region of interest" description="Disordered" evidence="1">
    <location>
        <begin position="2511"/>
        <end position="2620"/>
    </location>
</feature>
<feature type="compositionally biased region" description="Polar residues" evidence="1">
    <location>
        <begin position="405"/>
        <end position="418"/>
    </location>
</feature>
<feature type="compositionally biased region" description="Low complexity" evidence="1">
    <location>
        <begin position="5288"/>
        <end position="5299"/>
    </location>
</feature>
<feature type="compositionally biased region" description="Basic and acidic residues" evidence="1">
    <location>
        <begin position="1463"/>
        <end position="1478"/>
    </location>
</feature>
<feature type="compositionally biased region" description="Basic and acidic residues" evidence="1">
    <location>
        <begin position="5539"/>
        <end position="5555"/>
    </location>
</feature>
<feature type="compositionally biased region" description="Low complexity" evidence="1">
    <location>
        <begin position="3329"/>
        <end position="3338"/>
    </location>
</feature>
<feature type="compositionally biased region" description="Polar residues" evidence="1">
    <location>
        <begin position="5862"/>
        <end position="5873"/>
    </location>
</feature>
<feature type="compositionally biased region" description="Basic and acidic residues" evidence="1">
    <location>
        <begin position="5465"/>
        <end position="5477"/>
    </location>
</feature>
<feature type="region of interest" description="Disordered" evidence="1">
    <location>
        <begin position="1844"/>
        <end position="1909"/>
    </location>
</feature>
<feature type="region of interest" description="Disordered" evidence="1">
    <location>
        <begin position="689"/>
        <end position="731"/>
    </location>
</feature>
<feature type="region of interest" description="Disordered" evidence="1">
    <location>
        <begin position="3230"/>
        <end position="3283"/>
    </location>
</feature>
<feature type="region of interest" description="Disordered" evidence="1">
    <location>
        <begin position="4742"/>
        <end position="4772"/>
    </location>
</feature>
<feature type="region of interest" description="Disordered" evidence="1">
    <location>
        <begin position="4385"/>
        <end position="4406"/>
    </location>
</feature>
<feature type="region of interest" description="Disordered" evidence="1">
    <location>
        <begin position="3939"/>
        <end position="4008"/>
    </location>
</feature>
<feature type="region of interest" description="Disordered" evidence="1">
    <location>
        <begin position="5794"/>
        <end position="5813"/>
    </location>
</feature>
<feature type="region of interest" description="Disordered" evidence="1">
    <location>
        <begin position="322"/>
        <end position="346"/>
    </location>
</feature>
<feature type="compositionally biased region" description="Basic and acidic residues" evidence="1">
    <location>
        <begin position="5219"/>
        <end position="5245"/>
    </location>
</feature>
<feature type="compositionally biased region" description="Basic and acidic residues" evidence="1">
    <location>
        <begin position="4251"/>
        <end position="4290"/>
    </location>
</feature>
<feature type="compositionally biased region" description="Basic and acidic residues" evidence="1">
    <location>
        <begin position="4978"/>
        <end position="5001"/>
    </location>
</feature>
<feature type="compositionally biased region" description="Basic and acidic residues" evidence="1">
    <location>
        <begin position="4755"/>
        <end position="4772"/>
    </location>
</feature>
<feature type="compositionally biased region" description="Polar residues" evidence="1">
    <location>
        <begin position="365"/>
        <end position="379"/>
    </location>
</feature>
<feature type="region of interest" description="Disordered" evidence="1">
    <location>
        <begin position="4784"/>
        <end position="4805"/>
    </location>
</feature>
<feature type="compositionally biased region" description="Polar residues" evidence="1">
    <location>
        <begin position="1216"/>
        <end position="1241"/>
    </location>
</feature>
<feature type="region of interest" description="Disordered" evidence="1">
    <location>
        <begin position="3560"/>
        <end position="3582"/>
    </location>
</feature>
<feature type="region of interest" description="Disordered" evidence="1">
    <location>
        <begin position="2881"/>
        <end position="2925"/>
    </location>
</feature>
<feature type="region of interest" description="Disordered" evidence="1">
    <location>
        <begin position="2812"/>
        <end position="2847"/>
    </location>
</feature>
<feature type="region of interest" description="Disordered" evidence="1">
    <location>
        <begin position="365"/>
        <end position="445"/>
    </location>
</feature>
<sequence>MFATGTDPRKGERPPNGLLPEDGISIQPSPSSTAGATLVYPLSSKRSTHHTSPSSTAKPRLAVSTLSRVFVAPSPSRPPKAVMYVPVVKPTHTAVSSEVQKHCDRVSHPKDDLSVTAKISAVGTSSTGGTPGRPTSSGRLPQQHQTGGTAYPSNRGKKHGQQKRTFQDKQLCKKWNTVSPATYLASPKTAGNAHPTGSNPGGTDSIAFVGNMVTSAEVDAPPSISDAAETETISLQTTSCDHVLHPPVDTGNEKENPKEVSVSTATCKRGNPSEASGLHTTAATLSKRNAKNASVGTRSQDSLLYEVASQQRAVTATLEAVPSPAAWSADHRERDPTVPSSTTESAVICSSPLTTVASMQVPNTVEPSEFATRQVNSQKRSGKEPVLSSVERPPSLVDRKPAEATASQKTMPSSSSKHSAPIPILLPQRRNSSGGQPFGKSTSKRIEGGKVSIVWKAATNQKADSNNQSISPTSSTVLKRIIGEETDGRKSTATTQSQLQGDLLSRVPPEISGDVPHVTCATVDSFFLTRHRQSTSADSVPQQKEAGNTTNAKSEGKGRKNLPGNNMHETKGGSLHNRAHAQFESHHSASIERRQTRPPERKTRSPSVGTARESGWIAQPERSVPSVDKDASFPSEPLDLTEKTTCPEEGFNSRVKQEAPLPSKDVSRCVETSRGNAWCAGEQRKLPVASASPHVNRKHEGRVAKEGAASGDDPAIDIEEGSKKGNVSPAKASVVLNKEPSSFSNTEVTSSVLPNAAIRPSDDASSIETTVGKLSRLPTFGVTKHDSPSSLGPKASGTSSSTYPSPRHVFRSLGRGSSHMPHHRRPPTKQYVYAAVLKKPPSEPLGQNQTSSTTAWQALSDKLSFPSCGSAKQGHHFHGHEDDRGVSTPTLATGASLPEPGPLLKTPTPRHHLTLSGGAFHTISPSSPRDLVSRKPVPPPLIAQSPLFLAELREDVHTPHHALIQRTPSVTDNNEQQGSLGGRDMKGKQCEHPQLGMLPPSPAPAERSCSLAAEKETNERTEREKGRQPESTLQALKGSVNRSSYSTLRWPVETNGLAGSDLSMPHDRRGETTEDSAADGYATERKKRGDFGYGGYGPEKKSGRKEGDICDGQAVHRTPLEQRGLLSSASPLSLAAHSQQATLRNLLSDSFFGAGSPPCQKTPSCNCLRCITANAALQLTAHRPSKLLASLLATPIYSSLLLGPPHSATAPRNRPDNSGVSGTASDGQTSGTPAVPKSSTWAKPPGPPCSLPVAPAPPVAGRDRYAGTLRLPRVTRESDGQLSLASWPSSAPPPVRLNPADSKDSSSASCTEPRRDMQEPGNTQSDSGTLDAETVSSNHQYYHDPSSLSYKIGAPLSSHGSTSSASGSMQQRDDGGRAQSQCPKHLRSSFPYLLDAPYANEDEPKCENQRETVGACLLLNRETREGTPEACLKKSPRQPYLIVKQKVSGKGTFQRESNEDESADSRKREASTFHEKALSLDSSISCLGATSPSTPPEELVGSLRKPDKESFSTKDTRVREEEQGTYCREVERSEKSNGFSLKRYTPKEAGPETMSITVAARKAATGQDSEGKDTPIGEQRDFRSVRFASLLRQHGHKVSAADIDQLSLHTLQDRHNSVCAPRRPSQVRSEPEVTKQPKVSSEKGTPVAEKATTKATPAKNLRGGCDDSGVENARGEAQTGPEELRQRCGTSGNGGQERPSDKDDGGGATTAGHAGKKSFLSLATSACSAEIHRVADRRHLFQEPRAAEGGKGLVARLASPTQGEEALLFQAKLHGSNSESQKRTDGTETKNQDWNIYSLQTANSRDCSGRRPAEPHGMRLNDAVKRCSLSPSCFLVPPSEKNLSDLNLVGGVSDKRRREHQSRNSEKRQDKGTQHGEILATSPSPSLHPCALSHPPTAVGEDRNSDARHKNLRSCAQGTARTPENAAFLEHTRHGQGQAGASLEEVEACLRRPSASVSLHTFATPDSPTNNEWQERPQNENFTAMVPPGSEARTRSFPECQGTQAGRKIDLPGQGCISACTSSTGPHTPLHDPEPRRGAARQPKQSQQSHAREASLGCHPGVSTVPALFARDASSFHSTQLTVARTNADHVPPLDPSEITKHSGAKREYRDRGSGRDELLHLLQQHSSACPRDDSQGCVLGPSVPSPGAVPSRRHAPVPSIEEIQTEIPSKSHSEAEALPGGRESQQPRQRSCLPYGGMLLFGKPFPLSHAGVAVNRTGQLLSDSEMAGEGTVFKQGEPADAQRQEISPSEMCAARNARENSTGRDTALQALTGVLQRLLASSSNPLHSQPSAHVRETPIQLSSSSSEADSGPLLEGSSRGSSVIGVAPLSRSLSESKPSRLSTGDLRGALNAVPQSSSPDAAIDETKSKKGVSPSSLSRPSWPLSSSGVAASSPSQAQDQQHLQKKLRQAMHQSQVPQLVLGEKRLDERGRVPLSRVERLLRGSGDLPGGQARRPGTAEATDRGEGGASQRAIGGSNSHETKAYGQQGQEKKQALVDAVCRELRRLRRQLVEHQKSKRTTEKQQGVEKREGRDAADRGQMKAGALESGKTRVPSPQESSGRDPGQKPRSALHPPGFPPSSGVHSPKDLPRSASSPGGLVKAHDTKHSIGGRAKSRHTASASTELGILRLLAASAAAAMKAEGGLREALSSASLSASLQAVLLHHKAKTKEHKEERRASCLSRESGACLDRGPSTSSRERTKTNAGNKLKERERGDGSGSGGQPPTHAVRAGVVEPRSATGPPDMQKPAEESSSKASSLLTTTSLSASLSKSGAMAVRPSSLPSGALILTDNQRHQLRLLRKLHDLHRAEVERSRRRQVEELEGPEDASRRAGTRGETGAAEASEKGLRSVSVLADRLSHCSHYRRRDWCGEALGQPVLSGQFPSKEETAGVCPFDGTGPPPSAQSSLLRQQSSPPYMPSLGPASPRPVDAGGVHARVPAPVSRTSSGSSLLSRLTANFSGPSVSVASAAAGLGRGNDGLRKRGASSCQKLIFDRSVSTAASIQALAKYYLGQKALSVPLASSGPPSTATGLHRQKGMALSHLSPSLTGTQRGSLLGRTASAGSFARVPDPPPSSVEDSRVRNSRRGSEATLAHAEDRRERQAPFQHFNRGGGDTSGFGLAAEESSFLSRHHMSTRPFPEGAHAELHQQSPTPSQYQTRARSREATSEIEESRGENSVPRYALQGRLAEARPERSLSPSGMAAFLSVASQGHLGAAAPSTRRQPTLRALSALDRGSSVRTEVPSANSVPPRRFLEAPNDSSSAQTLQPRGGSGDSSGGSRGAAVPCFREVSQHQVPVLYDDFCGRQKLTEGLYRVQRRASASKGREGEAAPALAGGPLSSEVLRAGESRHAGEFKHQDSKRSREIPRGFLSSADNEWNFPDTKGPLAAAAHSQVTTAPFGSHRGSPAHDQETTKGYVGTMKQPRVEWDEASDGGEETEEDVSTRRQALRAFLPEPLRSLHPESICLRVCASNEGRTEADGHVRDQNISTLLLLDIPLSIIVPGFFHPWSEANGLDLLVSKFLLASSEATGRALPFRTTSYPVSSSAASSSRRDLEESFSSFSPLEGADSISGDPSVPDREGNASFSSSWWTFPNCHQGNGAHSLAHHAASFPSSPLPHASHGHHNGCAPALFGPSQPAGHPAAGNVSALAFGGTSASVAYAFPPLFRTCAAGGGGGVRGAPPGTLPPPLLPPPGFTEQQLLLLQHQHTPPSHVRSGCHYTSSQLVALHPAALAASSPQPYPRIHSLPPVSLSHVHHFSGHLLAGQGPSNLSRGGDNGLALAGQPHPSFSTPSHLPPSHALHSALGSSDALFSFRALATSHPLSGQQVPSAWGPSPRGHYPSSAMGTATAAASFIASSTACQREAIHQQQLHSSQASSRFTTAKKAKADTVKRDLDEGARPSSGVDGKGGLTPSEAEGGTARSPAWWDTAAAAFMERNVKSGTLGGPDTGGAQSRSLSTSADARSGLRGSRASPSVSAGVSHFSSFGASSRPDMPREKGVREGNSTRGQEAAFADAPLSGPKSGALSLHAALHDGSHSPGGAVGSASIGGGGKDRDASVSWSLSNSGPAYASRLHSYPLFTPPSFSGNSFDGSVTVASYRSNLTPYQETPRISCLAESDRAFASSSGCTFPAGRGAVVDCVEPQFERSDAASTAAAAAADMVLACNSCLRGIDTPSKTLVYIDVQSLQILSRPPQLFFLQQEILATVLRKGLQAFIAKYEEELQMKMQRHIRRCRLRQLMRSYGRQPGASVERLEANGGEGRELGRAGRDEPVNTKPEDERYEQPGDEEVKQGQGSDVGHAHGETDSGNVLETSVKMQATVRASTDIHRIQRYTEDTGAMKTEVLAVKTNGIQADRAAASEWPQSAHRWNTQVRHAVAEMDLNTPNIRTDNENKAENSLEKRGQTEVTTRAEKGAECSVKAERERLALIVACTDEKSGHPSNSLGRMRSSSAPSRQLGYVEATCQSPTFFGRCPSSEFPSHRLAPPPSPSPPFPMLLSCSASSFAPVSGPTSYSDESERKLHSSTNLHKPLHTAMSLRDAARKVQAGCVQSRKSEQDRETEAVRVELHFLSAESHGKCHSEKEENAGSSGSSLQDGTTSSFSPWLHATTCYTDTLVGWPETETPSPSTSWFGVQENRLSEQQLLALLHTEETKGSELRARLMEAQRSLLGGPAGEETGDVERRKLEAWWSCCPSQTSFPSPQLSPCDCAAPLSPRRRGPSVLRALADRQEVADYAPSFSVVSSTSRLSTRAQSGDTELHLEEDKGSNSPESRRLITHSGIERTAATEKKLSFSDEGSVGTGEGLTKDPLTLTDLLEQVVEQQKAVQAQIESQQKLLHTWRAAIEERAKEKQIEEAMQFLSLTREEASRLILHTDQGLALYEAFCAQARAFSQTEHAGPLNCRWRDAIRGQQQGGEENWRRNGNEVRGDDREPRRNGKGNNHGEKHFFHARKEDIGTTHDLLGARRPEASEKAPMSSQELRTEDSKKLENETKEARKDRERGDGSYADGNFMRVDTPATVQGRDREVACEQAVHQDMEQAPTTGEVKAAAKAQEEEAAVLQSPRERFSLSTSVEKITDRKDHLNIKVSSYISPPLEPNVQAVKGAARLAEDFSPKQSLSYLVPAFREREEKLAELENAWLLSWKRTWQKHWEKMTPASGWHVVERGNLFSASQSEAAELAFFVDEEEGRERSAELQWRGRKYAREWNGRESGSVETGITHKSVDQERGGKLEEWSHKLSEEGQRTRPENSGSVRNQRETLGDELLAKKKSSSTSSDTFQEPSAKPNANKPGPSSPQASQSGRMLNDGDKRGQLPSIIDDSWLTEEDNDASPALWWLVPKGAYCCRCGRTQREMALSCLGDIVALPRSLREEAWKRAKEAEAAADAAASLSSVFAGSPLRHGSSTVLERDMARTRSLEDRSFAQMMPHYLSGACEGLTYRRTFRGGDPTAEESEGGRTSHGQSPHSQTQRDRADRSEEHGQTPGFADTNERRSRGAEWGTSGHQTEVSSSQLPPVASLNVQPPQHVSETKRGKFPPVPVDRVGYREETGIGFDRDGQGHRTSIPSDENDTGSMFLSRGPGSSWAHESSKDEFGENCKSKDLALTRQIKSSPPSPPYLKAVSSQSRHSTTGVQNCYGFSESRPAIYTSSSSLPATPGGNTTDCDKGRSANKEDLRAFNHDQKKQFVDIVQSWVPGTPRVDVQSDSPSSDKVSRLSEAYTFNLHRASWELQRTDEHRDLPQDGFIIQENSQVRGGDRTGGNLSEAELRRTDSSADRFYCQCHMQPENADNGVISSGGAAVHSPLSTSSTSSWNPGSPLASEADTLDTHTFRAAAEVNLAPPSATSLCDTRIKSSQENNRRTEERQMSQDAASHGQSVSQQKILDTNGLFCLSESPPKNRMMNRWSPEFAVHTESQITTAEESLRRVSVKAKAQETASQQRISLLAVGRMARHLELVNEDTFAVFAHIIMILPSRVLVVVAPPLFEFLFALRDVWCRDLLLLPPKGQPSLMLNQSQHQLQQELQKHQAYREAVLQPIVSQRLRQLLALALRKFYSYRRHRKAGQSYMLEDPVYGRGAKCLTRRSVSATAAVP</sequence>
<feature type="compositionally biased region" description="Basic and acidic residues" evidence="1">
    <location>
        <begin position="1098"/>
        <end position="1108"/>
    </location>
</feature>
<feature type="region of interest" description="Disordered" evidence="1">
    <location>
        <begin position="1447"/>
        <end position="1523"/>
    </location>
</feature>
<feature type="compositionally biased region" description="Basic and acidic residues" evidence="1">
    <location>
        <begin position="4388"/>
        <end position="4406"/>
    </location>
</feature>
<feature type="compositionally biased region" description="Low complexity" evidence="1">
    <location>
        <begin position="2904"/>
        <end position="2915"/>
    </location>
</feature>
<accession>A0A3R8G805</accession>
<feature type="compositionally biased region" description="Basic and acidic residues" evidence="1">
    <location>
        <begin position="5583"/>
        <end position="5599"/>
    </location>
</feature>
<feature type="region of interest" description="Disordered" evidence="1">
    <location>
        <begin position="5643"/>
        <end position="5664"/>
    </location>
</feature>
<feature type="region of interest" description="Disordered" evidence="1">
    <location>
        <begin position="2166"/>
        <end position="2191"/>
    </location>
</feature>
<feature type="region of interest" description="Disordered" evidence="1">
    <location>
        <begin position="3823"/>
        <end position="3843"/>
    </location>
</feature>
<feature type="compositionally biased region" description="Polar residues" evidence="1">
    <location>
        <begin position="491"/>
        <end position="500"/>
    </location>
</feature>
<feature type="region of interest" description="Disordered" evidence="1">
    <location>
        <begin position="4909"/>
        <end position="5010"/>
    </location>
</feature>
<feature type="region of interest" description="Disordered" evidence="1">
    <location>
        <begin position="1561"/>
        <end position="1580"/>
    </location>
</feature>
<feature type="compositionally biased region" description="Polar residues" evidence="1">
    <location>
        <begin position="2332"/>
        <end position="2343"/>
    </location>
</feature>
<feature type="compositionally biased region" description="Basic and acidic residues" evidence="1">
    <location>
        <begin position="4573"/>
        <end position="4584"/>
    </location>
</feature>
<gene>
    <name evidence="2" type="ORF">TGCAST_264140</name>
</gene>
<feature type="region of interest" description="Disordered" evidence="1">
    <location>
        <begin position="4246"/>
        <end position="4310"/>
    </location>
</feature>
<feature type="compositionally biased region" description="Basic and acidic residues" evidence="1">
    <location>
        <begin position="4915"/>
        <end position="4969"/>
    </location>
</feature>
<feature type="region of interest" description="Disordered" evidence="1">
    <location>
        <begin position="5207"/>
        <end position="5316"/>
    </location>
</feature>
<feature type="compositionally biased region" description="Polar residues" evidence="1">
    <location>
        <begin position="3971"/>
        <end position="3987"/>
    </location>
</feature>
<feature type="region of interest" description="Disordered" evidence="1">
    <location>
        <begin position="5839"/>
        <end position="5873"/>
    </location>
</feature>
<feature type="region of interest" description="Disordered" evidence="1">
    <location>
        <begin position="3763"/>
        <end position="3796"/>
    </location>
</feature>
<feature type="region of interest" description="Disordered" evidence="1">
    <location>
        <begin position="1055"/>
        <end position="1110"/>
    </location>
</feature>
<evidence type="ECO:0000313" key="2">
    <source>
        <dbReference type="EMBL" id="RQX71045.1"/>
    </source>
</evidence>
<feature type="compositionally biased region" description="Basic and acidic residues" evidence="1">
    <location>
        <begin position="2511"/>
        <end position="2540"/>
    </location>
</feature>
<feature type="compositionally biased region" description="Polar residues" evidence="1">
    <location>
        <begin position="1029"/>
        <end position="1042"/>
    </location>
</feature>
<feature type="region of interest" description="Disordered" evidence="1">
    <location>
        <begin position="1614"/>
        <end position="1712"/>
    </location>
</feature>
<feature type="region of interest" description="Disordered" evidence="1">
    <location>
        <begin position="1985"/>
        <end position="2059"/>
    </location>
</feature>
<feature type="region of interest" description="Disordered" evidence="1">
    <location>
        <begin position="3318"/>
        <end position="3339"/>
    </location>
</feature>
<feature type="compositionally biased region" description="Basic and acidic residues" evidence="1">
    <location>
        <begin position="99"/>
        <end position="113"/>
    </location>
</feature>
<feature type="compositionally biased region" description="Low complexity" evidence="1">
    <location>
        <begin position="2374"/>
        <end position="2402"/>
    </location>
</feature>
<feature type="region of interest" description="Disordered" evidence="1">
    <location>
        <begin position="4030"/>
        <end position="4055"/>
    </location>
</feature>
<feature type="region of interest" description="Disordered" evidence="1">
    <location>
        <begin position="1270"/>
        <end position="1386"/>
    </location>
</feature>
<dbReference type="Proteomes" id="UP000284452">
    <property type="component" value="Unassembled WGS sequence"/>
</dbReference>
<feature type="compositionally biased region" description="Polar residues" evidence="1">
    <location>
        <begin position="140"/>
        <end position="152"/>
    </location>
</feature>
<feature type="compositionally biased region" description="Polar residues" evidence="1">
    <location>
        <begin position="966"/>
        <end position="978"/>
    </location>
</feature>